<keyword evidence="3" id="KW-1003">Cell membrane</keyword>
<dbReference type="GO" id="GO:0055085">
    <property type="term" value="P:transmembrane transport"/>
    <property type="evidence" value="ECO:0007669"/>
    <property type="project" value="InterPro"/>
</dbReference>
<comment type="similarity">
    <text evidence="7">Belongs to the binding-protein-dependent transport system permease family.</text>
</comment>
<evidence type="ECO:0000256" key="6">
    <source>
        <dbReference type="ARBA" id="ARBA00023136"/>
    </source>
</evidence>
<dbReference type="Gene3D" id="1.10.3720.10">
    <property type="entry name" value="MetI-like"/>
    <property type="match status" value="1"/>
</dbReference>
<dbReference type="PANTHER" id="PTHR30151:SF0">
    <property type="entry name" value="ABC TRANSPORTER PERMEASE PROTEIN MJ0413-RELATED"/>
    <property type="match status" value="1"/>
</dbReference>
<dbReference type="GO" id="GO:0005886">
    <property type="term" value="C:plasma membrane"/>
    <property type="evidence" value="ECO:0007669"/>
    <property type="project" value="UniProtKB-SubCell"/>
</dbReference>
<dbReference type="OrthoDB" id="9804353at2"/>
<proteinExistence type="inferred from homology"/>
<comment type="caution">
    <text evidence="9">The sequence shown here is derived from an EMBL/GenBank/DDBJ whole genome shotgun (WGS) entry which is preliminary data.</text>
</comment>
<organism evidence="9 10">
    <name type="scientific">Sporotomaculum syntrophicum</name>
    <dbReference type="NCBI Taxonomy" id="182264"/>
    <lineage>
        <taxon>Bacteria</taxon>
        <taxon>Bacillati</taxon>
        <taxon>Bacillota</taxon>
        <taxon>Clostridia</taxon>
        <taxon>Eubacteriales</taxon>
        <taxon>Desulfallaceae</taxon>
        <taxon>Sporotomaculum</taxon>
    </lineage>
</organism>
<evidence type="ECO:0000313" key="9">
    <source>
        <dbReference type="EMBL" id="KAF1085508.1"/>
    </source>
</evidence>
<feature type="transmembrane region" description="Helical" evidence="7">
    <location>
        <begin position="220"/>
        <end position="238"/>
    </location>
</feature>
<feature type="transmembrane region" description="Helical" evidence="7">
    <location>
        <begin position="10"/>
        <end position="27"/>
    </location>
</feature>
<evidence type="ECO:0000256" key="3">
    <source>
        <dbReference type="ARBA" id="ARBA00022475"/>
    </source>
</evidence>
<dbReference type="CDD" id="cd06261">
    <property type="entry name" value="TM_PBP2"/>
    <property type="match status" value="1"/>
</dbReference>
<dbReference type="Proteomes" id="UP000798488">
    <property type="component" value="Unassembled WGS sequence"/>
</dbReference>
<keyword evidence="10" id="KW-1185">Reference proteome</keyword>
<keyword evidence="5 7" id="KW-1133">Transmembrane helix</keyword>
<name>A0A9D2WQI4_9FIRM</name>
<gene>
    <name evidence="9" type="primary">ssuC_2</name>
    <name evidence="9" type="ORF">SPSYN_01651</name>
</gene>
<reference evidence="9" key="1">
    <citation type="submission" date="2016-02" db="EMBL/GenBank/DDBJ databases">
        <title>Draft Genome Sequence of Sporotomaculum syntrophicum Strain FB, a Syntrophic Benzoate Degrader.</title>
        <authorList>
            <person name="Nobu M.K."/>
            <person name="Narihiro T."/>
            <person name="Qiu Y.-L."/>
            <person name="Ohashi A."/>
            <person name="Liu W.-T."/>
            <person name="Yuji S."/>
        </authorList>
    </citation>
    <scope>NUCLEOTIDE SEQUENCE</scope>
    <source>
        <strain evidence="9">FB</strain>
    </source>
</reference>
<feature type="transmembrane region" description="Helical" evidence="7">
    <location>
        <begin position="124"/>
        <end position="143"/>
    </location>
</feature>
<evidence type="ECO:0000259" key="8">
    <source>
        <dbReference type="PROSITE" id="PS50928"/>
    </source>
</evidence>
<accession>A0A9D2WQI4</accession>
<dbReference type="RefSeq" id="WP_161821960.1">
    <property type="nucleotide sequence ID" value="NZ_LSRS01000003.1"/>
</dbReference>
<dbReference type="PROSITE" id="PS50928">
    <property type="entry name" value="ABC_TM1"/>
    <property type="match status" value="1"/>
</dbReference>
<evidence type="ECO:0000256" key="2">
    <source>
        <dbReference type="ARBA" id="ARBA00022448"/>
    </source>
</evidence>
<evidence type="ECO:0000256" key="4">
    <source>
        <dbReference type="ARBA" id="ARBA00022692"/>
    </source>
</evidence>
<protein>
    <submittedName>
        <fullName evidence="9">Aliphatic sulfonates transport permease protein SsuC</fullName>
    </submittedName>
</protein>
<feature type="transmembrane region" description="Helical" evidence="7">
    <location>
        <begin position="62"/>
        <end position="84"/>
    </location>
</feature>
<evidence type="ECO:0000313" key="10">
    <source>
        <dbReference type="Proteomes" id="UP000798488"/>
    </source>
</evidence>
<comment type="subcellular location">
    <subcellularLocation>
        <location evidence="1 7">Cell membrane</location>
        <topology evidence="1 7">Multi-pass membrane protein</topology>
    </subcellularLocation>
</comment>
<evidence type="ECO:0000256" key="1">
    <source>
        <dbReference type="ARBA" id="ARBA00004651"/>
    </source>
</evidence>
<keyword evidence="2 7" id="KW-0813">Transport</keyword>
<dbReference type="InterPro" id="IPR035906">
    <property type="entry name" value="MetI-like_sf"/>
</dbReference>
<dbReference type="EMBL" id="LSRS01000003">
    <property type="protein sequence ID" value="KAF1085508.1"/>
    <property type="molecule type" value="Genomic_DNA"/>
</dbReference>
<sequence length="251" mass="28211">MQPKELMQKFIYTLVAVDILIVFWYLLSRLLNTPALPTPLTAFNSFVQLVTNELVPHVVISFYRVAVSLAISTVLGVPLGLFLGKNTRADEFSAPLIYMTYPIPKVVFLPIFLILLGIGNLSKIVLITLVIFYLILVTTRDAARNLPREYVLSVRSLRANELDLYRHVYFPACLPAILTSLRLGLGMAMSVLFLVETYATQEGIGYFIMNSWSSLAYDKMFAGIIAMGLMGFLLYLLLDACEKVLCSWVHL</sequence>
<feature type="domain" description="ABC transmembrane type-1" evidence="8">
    <location>
        <begin position="58"/>
        <end position="238"/>
    </location>
</feature>
<dbReference type="SUPFAM" id="SSF161098">
    <property type="entry name" value="MetI-like"/>
    <property type="match status" value="1"/>
</dbReference>
<keyword evidence="6 7" id="KW-0472">Membrane</keyword>
<dbReference type="AlphaFoldDB" id="A0A9D2WQI4"/>
<evidence type="ECO:0000256" key="5">
    <source>
        <dbReference type="ARBA" id="ARBA00022989"/>
    </source>
</evidence>
<dbReference type="PANTHER" id="PTHR30151">
    <property type="entry name" value="ALKANE SULFONATE ABC TRANSPORTER-RELATED, MEMBRANE SUBUNIT"/>
    <property type="match status" value="1"/>
</dbReference>
<evidence type="ECO:0000256" key="7">
    <source>
        <dbReference type="RuleBase" id="RU363032"/>
    </source>
</evidence>
<keyword evidence="4 7" id="KW-0812">Transmembrane</keyword>
<dbReference type="InterPro" id="IPR000515">
    <property type="entry name" value="MetI-like"/>
</dbReference>
<dbReference type="Pfam" id="PF00528">
    <property type="entry name" value="BPD_transp_1"/>
    <property type="match status" value="1"/>
</dbReference>